<reference evidence="1" key="2">
    <citation type="submission" date="2020-01" db="EMBL/GenBank/DDBJ databases">
        <authorList>
            <person name="Campanaro S."/>
        </authorList>
    </citation>
    <scope>NUCLEOTIDE SEQUENCE</scope>
    <source>
        <strain evidence="1">AS06rmzACSIP_7</strain>
    </source>
</reference>
<organism evidence="1 2">
    <name type="scientific">Syntrophorhabdus aromaticivorans</name>
    <dbReference type="NCBI Taxonomy" id="328301"/>
    <lineage>
        <taxon>Bacteria</taxon>
        <taxon>Pseudomonadati</taxon>
        <taxon>Thermodesulfobacteriota</taxon>
        <taxon>Syntrophorhabdia</taxon>
        <taxon>Syntrophorhabdales</taxon>
        <taxon>Syntrophorhabdaceae</taxon>
        <taxon>Syntrophorhabdus</taxon>
    </lineage>
</organism>
<comment type="caution">
    <text evidence="1">The sequence shown here is derived from an EMBL/GenBank/DDBJ whole genome shotgun (WGS) entry which is preliminary data.</text>
</comment>
<dbReference type="SUPFAM" id="SSF159713">
    <property type="entry name" value="Dhaf3308-like"/>
    <property type="match status" value="1"/>
</dbReference>
<accession>A0A971M3D8</accession>
<name>A0A971M3D8_9BACT</name>
<reference evidence="1" key="1">
    <citation type="journal article" date="2020" name="Biotechnol. Biofuels">
        <title>New insights from the biogas microbiome by comprehensive genome-resolved metagenomics of nearly 1600 species originating from multiple anaerobic digesters.</title>
        <authorList>
            <person name="Campanaro S."/>
            <person name="Treu L."/>
            <person name="Rodriguez-R L.M."/>
            <person name="Kovalovszki A."/>
            <person name="Ziels R.M."/>
            <person name="Maus I."/>
            <person name="Zhu X."/>
            <person name="Kougias P.G."/>
            <person name="Basile A."/>
            <person name="Luo G."/>
            <person name="Schluter A."/>
            <person name="Konstantinidis K.T."/>
            <person name="Angelidaki I."/>
        </authorList>
    </citation>
    <scope>NUCLEOTIDE SEQUENCE</scope>
    <source>
        <strain evidence="1">AS06rmzACSIP_7</strain>
    </source>
</reference>
<sequence length="183" mass="20087">MVDLILNARINGKSMGFYDCIKRRFAAMVSNYGFESEPISVFPLKSSLGRVEGGRATGGQNLQCYNGRGDIIEATFQGAGGQAFTDMPGRYSGCLHDVLSLNLSNSFERAVFVASMNAVMRHIGYVSNTIHCTGKEQEACAEELCEFMQKCYGRPRIALIGFQPTMAAGLARLFQLKIVDFDI</sequence>
<dbReference type="EMBL" id="JAAYEE010000081">
    <property type="protein sequence ID" value="NLW34791.1"/>
    <property type="molecule type" value="Genomic_DNA"/>
</dbReference>
<evidence type="ECO:0000313" key="1">
    <source>
        <dbReference type="EMBL" id="NLW34791.1"/>
    </source>
</evidence>
<protein>
    <submittedName>
        <fullName evidence="1">Uncharacterized protein</fullName>
    </submittedName>
</protein>
<dbReference type="AlphaFoldDB" id="A0A971M3D8"/>
<evidence type="ECO:0000313" key="2">
    <source>
        <dbReference type="Proteomes" id="UP000777265"/>
    </source>
</evidence>
<proteinExistence type="predicted"/>
<dbReference type="Proteomes" id="UP000777265">
    <property type="component" value="Unassembled WGS sequence"/>
</dbReference>
<gene>
    <name evidence="1" type="ORF">GXY80_04820</name>
</gene>